<sequence>MKGYNETLEFHISDHLALKFTLSEAIITKSPSIPNRSNLQTITRIEMRLPKTTKLITYRIPTSRTQDAVSKLSRVAVDISSYTTTEFLRNAGKLVG</sequence>
<comment type="caution">
    <text evidence="1">The sequence shown here is derived from an EMBL/GenBank/DDBJ whole genome shotgun (WGS) entry which is preliminary data.</text>
</comment>
<organism evidence="1 2">
    <name type="scientific">Henosepilachna vigintioctopunctata</name>
    <dbReference type="NCBI Taxonomy" id="420089"/>
    <lineage>
        <taxon>Eukaryota</taxon>
        <taxon>Metazoa</taxon>
        <taxon>Ecdysozoa</taxon>
        <taxon>Arthropoda</taxon>
        <taxon>Hexapoda</taxon>
        <taxon>Insecta</taxon>
        <taxon>Pterygota</taxon>
        <taxon>Neoptera</taxon>
        <taxon>Endopterygota</taxon>
        <taxon>Coleoptera</taxon>
        <taxon>Polyphaga</taxon>
        <taxon>Cucujiformia</taxon>
        <taxon>Coccinelloidea</taxon>
        <taxon>Coccinellidae</taxon>
        <taxon>Epilachninae</taxon>
        <taxon>Epilachnini</taxon>
        <taxon>Henosepilachna</taxon>
    </lineage>
</organism>
<gene>
    <name evidence="1" type="ORF">WA026_011076</name>
</gene>
<dbReference type="Proteomes" id="UP001431783">
    <property type="component" value="Unassembled WGS sequence"/>
</dbReference>
<reference evidence="1 2" key="1">
    <citation type="submission" date="2023-03" db="EMBL/GenBank/DDBJ databases">
        <title>Genome insight into feeding habits of ladybird beetles.</title>
        <authorList>
            <person name="Li H.-S."/>
            <person name="Huang Y.-H."/>
            <person name="Pang H."/>
        </authorList>
    </citation>
    <scope>NUCLEOTIDE SEQUENCE [LARGE SCALE GENOMIC DNA]</scope>
    <source>
        <strain evidence="1">SYSU_2023b</strain>
        <tissue evidence="1">Whole body</tissue>
    </source>
</reference>
<evidence type="ECO:0000313" key="2">
    <source>
        <dbReference type="Proteomes" id="UP001431783"/>
    </source>
</evidence>
<accession>A0AAW1U751</accession>
<proteinExistence type="predicted"/>
<name>A0AAW1U751_9CUCU</name>
<evidence type="ECO:0000313" key="1">
    <source>
        <dbReference type="EMBL" id="KAK9875975.1"/>
    </source>
</evidence>
<dbReference type="EMBL" id="JARQZJ010000035">
    <property type="protein sequence ID" value="KAK9875975.1"/>
    <property type="molecule type" value="Genomic_DNA"/>
</dbReference>
<protein>
    <submittedName>
        <fullName evidence="1">Uncharacterized protein</fullName>
    </submittedName>
</protein>
<keyword evidence="2" id="KW-1185">Reference proteome</keyword>
<dbReference type="AlphaFoldDB" id="A0AAW1U751"/>